<dbReference type="PANTHER" id="PTHR47359">
    <property type="entry name" value="PEPTIDOGLYCAN DL-ENDOPEPTIDASE CWLO"/>
    <property type="match status" value="1"/>
</dbReference>
<dbReference type="GO" id="GO:0008234">
    <property type="term" value="F:cysteine-type peptidase activity"/>
    <property type="evidence" value="ECO:0007669"/>
    <property type="project" value="UniProtKB-KW"/>
</dbReference>
<dbReference type="Proteomes" id="UP000252004">
    <property type="component" value="Chromosome"/>
</dbReference>
<dbReference type="InterPro" id="IPR038765">
    <property type="entry name" value="Papain-like_cys_pep_sf"/>
</dbReference>
<dbReference type="PANTHER" id="PTHR47359:SF3">
    <property type="entry name" value="NLP_P60 DOMAIN-CONTAINING PROTEIN-RELATED"/>
    <property type="match status" value="1"/>
</dbReference>
<proteinExistence type="inferred from homology"/>
<evidence type="ECO:0000313" key="7">
    <source>
        <dbReference type="Proteomes" id="UP000252004"/>
    </source>
</evidence>
<evidence type="ECO:0000256" key="2">
    <source>
        <dbReference type="ARBA" id="ARBA00022670"/>
    </source>
</evidence>
<evidence type="ECO:0000259" key="5">
    <source>
        <dbReference type="PROSITE" id="PS51935"/>
    </source>
</evidence>
<evidence type="ECO:0000256" key="4">
    <source>
        <dbReference type="ARBA" id="ARBA00022807"/>
    </source>
</evidence>
<protein>
    <submittedName>
        <fullName evidence="6">NlpC/P60 family protein</fullName>
    </submittedName>
</protein>
<dbReference type="Pfam" id="PF00877">
    <property type="entry name" value="NLPC_P60"/>
    <property type="match status" value="1"/>
</dbReference>
<dbReference type="InterPro" id="IPR000064">
    <property type="entry name" value="NLP_P60_dom"/>
</dbReference>
<gene>
    <name evidence="6" type="ORF">C0216_17265</name>
</gene>
<reference evidence="6 7" key="1">
    <citation type="submission" date="2018-01" db="EMBL/GenBank/DDBJ databases">
        <title>Draft genome Sequence of streptomyces globosus LZH-48.</title>
        <authorList>
            <person name="Ran K."/>
            <person name="Li Z."/>
            <person name="Wei S."/>
            <person name="Dong R."/>
        </authorList>
    </citation>
    <scope>NUCLEOTIDE SEQUENCE [LARGE SCALE GENOMIC DNA]</scope>
    <source>
        <strain evidence="6 7">LZH-48</strain>
    </source>
</reference>
<evidence type="ECO:0000256" key="3">
    <source>
        <dbReference type="ARBA" id="ARBA00022801"/>
    </source>
</evidence>
<dbReference type="EMBL" id="CP030862">
    <property type="protein sequence ID" value="AXE24964.1"/>
    <property type="molecule type" value="Genomic_DNA"/>
</dbReference>
<dbReference type="PROSITE" id="PS51935">
    <property type="entry name" value="NLPC_P60"/>
    <property type="match status" value="1"/>
</dbReference>
<organism evidence="6 7">
    <name type="scientific">Streptomyces globosus</name>
    <dbReference type="NCBI Taxonomy" id="68209"/>
    <lineage>
        <taxon>Bacteria</taxon>
        <taxon>Bacillati</taxon>
        <taxon>Actinomycetota</taxon>
        <taxon>Actinomycetes</taxon>
        <taxon>Kitasatosporales</taxon>
        <taxon>Streptomycetaceae</taxon>
        <taxon>Streptomyces</taxon>
    </lineage>
</organism>
<accession>A0A344U243</accession>
<keyword evidence="2" id="KW-0645">Protease</keyword>
<dbReference type="Gene3D" id="3.90.1720.10">
    <property type="entry name" value="endopeptidase domain like (from Nostoc punctiforme)"/>
    <property type="match status" value="1"/>
</dbReference>
<dbReference type="InterPro" id="IPR051794">
    <property type="entry name" value="PG_Endopeptidase_C40"/>
</dbReference>
<keyword evidence="4" id="KW-0788">Thiol protease</keyword>
<evidence type="ECO:0000256" key="1">
    <source>
        <dbReference type="ARBA" id="ARBA00007074"/>
    </source>
</evidence>
<dbReference type="GO" id="GO:0006508">
    <property type="term" value="P:proteolysis"/>
    <property type="evidence" value="ECO:0007669"/>
    <property type="project" value="UniProtKB-KW"/>
</dbReference>
<name>A0A344U243_9ACTN</name>
<sequence length="170" mass="18394">MNAKGSRLTNAGVERPRPYGGRIAGRRAPQGCAFFLIVAVATVSVPATPAHAASPYGAKAVAVAASKEGAPYVYGATGPRQFDCSGLTLYAFRKAGRKLPRTADQQYDSTQHISRRQRAPGDLVFFPKGATMSHVGIYAGHNKIWHAPRPGTRVRLERIWTSKARYSRAN</sequence>
<dbReference type="AlphaFoldDB" id="A0A344U243"/>
<dbReference type="KEGG" id="sgz:C0216_17265"/>
<evidence type="ECO:0000313" key="6">
    <source>
        <dbReference type="EMBL" id="AXE24964.1"/>
    </source>
</evidence>
<keyword evidence="7" id="KW-1185">Reference proteome</keyword>
<feature type="domain" description="NlpC/P60" evidence="5">
    <location>
        <begin position="54"/>
        <end position="170"/>
    </location>
</feature>
<dbReference type="SUPFAM" id="SSF54001">
    <property type="entry name" value="Cysteine proteinases"/>
    <property type="match status" value="1"/>
</dbReference>
<keyword evidence="3" id="KW-0378">Hydrolase</keyword>
<dbReference type="OrthoDB" id="5177647at2"/>
<comment type="similarity">
    <text evidence="1">Belongs to the peptidase C40 family.</text>
</comment>